<evidence type="ECO:0000256" key="2">
    <source>
        <dbReference type="ARBA" id="ARBA00009726"/>
    </source>
</evidence>
<feature type="domain" description="ABC transmembrane type-1" evidence="15">
    <location>
        <begin position="930"/>
        <end position="1221"/>
    </location>
</feature>
<evidence type="ECO:0000256" key="11">
    <source>
        <dbReference type="ARBA" id="ARBA00023180"/>
    </source>
</evidence>
<dbReference type="CDD" id="cd18602">
    <property type="entry name" value="ABC_6TM_SUR1_D2_like"/>
    <property type="match status" value="1"/>
</dbReference>
<feature type="region of interest" description="Disordered" evidence="12">
    <location>
        <begin position="854"/>
        <end position="901"/>
    </location>
</feature>
<feature type="transmembrane region" description="Helical" evidence="13">
    <location>
        <begin position="106"/>
        <end position="124"/>
    </location>
</feature>
<feature type="transmembrane region" description="Helical" evidence="13">
    <location>
        <begin position="307"/>
        <end position="324"/>
    </location>
</feature>
<evidence type="ECO:0000256" key="9">
    <source>
        <dbReference type="ARBA" id="ARBA00023136"/>
    </source>
</evidence>
<dbReference type="PROSITE" id="PS50893">
    <property type="entry name" value="ABC_TRANSPORTER_2"/>
    <property type="match status" value="2"/>
</dbReference>
<dbReference type="SMART" id="SM00382">
    <property type="entry name" value="AAA"/>
    <property type="match status" value="2"/>
</dbReference>
<evidence type="ECO:0000313" key="17">
    <source>
        <dbReference type="Proteomes" id="UP000694425"/>
    </source>
</evidence>
<feature type="compositionally biased region" description="Basic and acidic residues" evidence="12">
    <location>
        <begin position="668"/>
        <end position="681"/>
    </location>
</feature>
<comment type="similarity">
    <text evidence="2">Belongs to the ABC transporter superfamily. ABCC family. Conjugate transporter (TC 3.A.1.208) subfamily.</text>
</comment>
<dbReference type="SUPFAM" id="SSF90123">
    <property type="entry name" value="ABC transporter transmembrane region"/>
    <property type="match status" value="2"/>
</dbReference>
<keyword evidence="17" id="KW-1185">Reference proteome</keyword>
<feature type="compositionally biased region" description="Basic and acidic residues" evidence="12">
    <location>
        <begin position="854"/>
        <end position="865"/>
    </location>
</feature>
<dbReference type="GO" id="GO:0033198">
    <property type="term" value="P:response to ATP"/>
    <property type="evidence" value="ECO:0007669"/>
    <property type="project" value="UniProtKB-ARBA"/>
</dbReference>
<feature type="domain" description="ABC transporter" evidence="14">
    <location>
        <begin position="595"/>
        <end position="845"/>
    </location>
</feature>
<dbReference type="GO" id="GO:0032991">
    <property type="term" value="C:protein-containing complex"/>
    <property type="evidence" value="ECO:0007669"/>
    <property type="project" value="UniProtKB-ARBA"/>
</dbReference>
<evidence type="ECO:0000259" key="15">
    <source>
        <dbReference type="PROSITE" id="PS50929"/>
    </source>
</evidence>
<dbReference type="PANTHER" id="PTHR24223">
    <property type="entry name" value="ATP-BINDING CASSETTE SUB-FAMILY C"/>
    <property type="match status" value="1"/>
</dbReference>
<feature type="compositionally biased region" description="Acidic residues" evidence="12">
    <location>
        <begin position="882"/>
        <end position="900"/>
    </location>
</feature>
<keyword evidence="9 13" id="KW-0472">Membrane</keyword>
<dbReference type="Ensembl" id="ENSNVIT00000029989.1">
    <property type="protein sequence ID" value="ENSNVIP00000025861.1"/>
    <property type="gene ID" value="ENSNVIG00000019489.1"/>
</dbReference>
<protein>
    <submittedName>
        <fullName evidence="16">ATP binding cassette subfamily C member 8</fullName>
    </submittedName>
</protein>
<keyword evidence="5" id="KW-0677">Repeat</keyword>
<dbReference type="GO" id="GO:0005524">
    <property type="term" value="F:ATP binding"/>
    <property type="evidence" value="ECO:0007669"/>
    <property type="project" value="UniProtKB-KW"/>
</dbReference>
<reference evidence="16" key="1">
    <citation type="submission" date="2025-08" db="UniProtKB">
        <authorList>
            <consortium name="Ensembl"/>
        </authorList>
    </citation>
    <scope>IDENTIFICATION</scope>
</reference>
<evidence type="ECO:0000256" key="7">
    <source>
        <dbReference type="ARBA" id="ARBA00022840"/>
    </source>
</evidence>
<feature type="domain" description="ABC transmembrane type-1" evidence="15">
    <location>
        <begin position="300"/>
        <end position="559"/>
    </location>
</feature>
<sequence>MPLAFCGSENHSAAYRVDKGVLNNGCFVDALNVVPHVFLLFITFPILFIGWGSQSSKVHIHHSTWLHFPGHNLRWILTFMLLFVLVCEIAEGILSDGVTESRHLHLYMPAGMAFMAAVTSVVYYHNIETSNFPKLLIALLVYWTLAFITKTIKFVKFYDHSISFSQLRFCLTGLLVVLYGMLLLVEVNVIRVRRYIFFKSPREVKPPEDLQDLGVRFLQPFVNLLSKGTYWWMNAFIKTAHKKPIDLRAIGKLPIAMRALTNYRRLCEAFDTQAQKDSQSTQGARAIWQALCHAFGRRLVLSSTFRILADLLGFAGPLCIFGIVDHLGKENSVSQPKIQFLGVYFVSSQEFLANAYVLAVLLFLALLLQRTFLQASYYVAIETGINLRGAIQTKIYNKIMHLSTSNLSMGEMTAAQICNLVAIDTNQLMWFFFLCPNLWAMPVQIIVGVILLYYILGVSALIGAAVIILLAPVQYFVATKLSQAQRSTLEYSNERLKQTNEMLRGIKLLKLYAWENIFRARVEMTRKKEMTSLRAFAVYTSISIFMNTAIPIAAVLIPLKVVNRKHPTREDCRNFTAPLQRLTPSADGDADNWCVQIIGGFFTWTPDGIPTLSNITIRIPRGQLTMIVGQVGCGKSSLLLATLGEMQKISGAVFWNSSLPDETGEDPSPEREPVADSDVRKRGPVAYASQKPWLLNATVEENITFESPFNKQRYKMVIEACSLQPDIDILPHGDQTQIGERGINLSGGQRQRISVARALYQHTNVVFLDDPFSALDVHLSDHLMQAGILELLQDDKRTVVLVTHKLQYLPHADWIIAMKDGTIQREGTLKDFQRSECQLFEHWKTLMNRQDQELEKETVMERKATEPSQGLPRAMSSRDGLLQDEEEEEEEGAESEEEDNLSSVLHQRAKIPWRACAKYLSSAGVLLLSLLVFSQLLKHMVLVAIDYWLAKWTDSALTLSPVAGNCSLSQECALDQTVYAMVFTVLCSLGIVLCLVTSVTVEWTGLKVAKSLHRSLLNRIILAPMRFFETTPLGSILNRFSADCNTIDQHIPSTLECLSRSTLLCVSALAVISYVTPVFLVALLPLAVVCYFIQKYFRVASRDLQQLDDTTQLPLLSHFAETVEGLTTIRAFRYEAKFQQKLLEYTDSNNIASLFLTAANRWLEVRMEYIGACVVLIAAVTSISNSLHRELSAGLVGLGLTYALMVSNYLNWMVRNLADMEIQLGAVKRIHGLLKTEAESYEGLLAPSLIPKNWPEEGKIQIQNLSVRYDSSLKPVLKHVNALISPGQKIGICGRTGSGKSSFSLAFFRMVDMFEGRIIIDGIDIAKLPLHTLRSRLSIILQDPVLFSGTIRFNLDPEKKCSDSTLWEALEIAQLKQVVKALPGGLDAIITEGGENFSQGQRQLFCLARAFVRKTSIFIMDEATASIDMATENILQKVVMTAFADRTVVTIAHRVHTILTADLVIVLKRGAILEFDKPEKLLSRKDSVFASFVRADK</sequence>
<dbReference type="InterPro" id="IPR003593">
    <property type="entry name" value="AAA+_ATPase"/>
</dbReference>
<dbReference type="InterPro" id="IPR050173">
    <property type="entry name" value="ABC_transporter_C-like"/>
</dbReference>
<dbReference type="Pfam" id="PF00664">
    <property type="entry name" value="ABC_membrane"/>
    <property type="match status" value="2"/>
</dbReference>
<dbReference type="InterPro" id="IPR003439">
    <property type="entry name" value="ABC_transporter-like_ATP-bd"/>
</dbReference>
<feature type="domain" description="ABC transporter" evidence="14">
    <location>
        <begin position="1260"/>
        <end position="1494"/>
    </location>
</feature>
<dbReference type="GO" id="GO:0005886">
    <property type="term" value="C:plasma membrane"/>
    <property type="evidence" value="ECO:0007669"/>
    <property type="project" value="UniProtKB-SubCell"/>
</dbReference>
<dbReference type="PRINTS" id="PR01092">
    <property type="entry name" value="SULFNYLUREAR"/>
</dbReference>
<dbReference type="GeneTree" id="ENSGT00940000156626"/>
<feature type="transmembrane region" description="Helical" evidence="13">
    <location>
        <begin position="919"/>
        <end position="937"/>
    </location>
</feature>
<feature type="transmembrane region" description="Helical" evidence="13">
    <location>
        <begin position="351"/>
        <end position="368"/>
    </location>
</feature>
<dbReference type="Pfam" id="PF00005">
    <property type="entry name" value="ABC_tran"/>
    <property type="match status" value="2"/>
</dbReference>
<evidence type="ECO:0000256" key="13">
    <source>
        <dbReference type="SAM" id="Phobius"/>
    </source>
</evidence>
<feature type="transmembrane region" description="Helical" evidence="13">
    <location>
        <begin position="978"/>
        <end position="1001"/>
    </location>
</feature>
<keyword evidence="10" id="KW-0675">Receptor</keyword>
<keyword evidence="11" id="KW-0325">Glycoprotein</keyword>
<dbReference type="PROSITE" id="PS50929">
    <property type="entry name" value="ABC_TM1F"/>
    <property type="match status" value="2"/>
</dbReference>
<dbReference type="GO" id="GO:0016887">
    <property type="term" value="F:ATP hydrolysis activity"/>
    <property type="evidence" value="ECO:0007669"/>
    <property type="project" value="InterPro"/>
</dbReference>
<dbReference type="FunFam" id="1.20.1560.10:FF:000005">
    <property type="entry name" value="ATP-binding cassette, sub-family C (CFTR/MRP), member 9"/>
    <property type="match status" value="1"/>
</dbReference>
<dbReference type="SUPFAM" id="SSF52540">
    <property type="entry name" value="P-loop containing nucleoside triphosphate hydrolases"/>
    <property type="match status" value="2"/>
</dbReference>
<evidence type="ECO:0000256" key="10">
    <source>
        <dbReference type="ARBA" id="ARBA00023170"/>
    </source>
</evidence>
<evidence type="ECO:0000256" key="6">
    <source>
        <dbReference type="ARBA" id="ARBA00022741"/>
    </source>
</evidence>
<dbReference type="FunFam" id="3.40.50.300:FF:000394">
    <property type="entry name" value="ATP-binding cassette, sub-family C (CFTR/MRP), member 9"/>
    <property type="match status" value="1"/>
</dbReference>
<keyword evidence="7" id="KW-0067">ATP-binding</keyword>
<dbReference type="GO" id="GO:0140359">
    <property type="term" value="F:ABC-type transporter activity"/>
    <property type="evidence" value="ECO:0007669"/>
    <property type="project" value="InterPro"/>
</dbReference>
<evidence type="ECO:0000256" key="5">
    <source>
        <dbReference type="ARBA" id="ARBA00022737"/>
    </source>
</evidence>
<keyword evidence="3" id="KW-0813">Transport</keyword>
<dbReference type="FunFam" id="3.40.50.300:FF:000197">
    <property type="entry name" value="ATP-binding cassette, sub-family C (CFTR/MRP), member 9"/>
    <property type="match status" value="1"/>
</dbReference>
<dbReference type="Gene3D" id="1.20.1560.10">
    <property type="entry name" value="ABC transporter type 1, transmembrane domain"/>
    <property type="match status" value="2"/>
</dbReference>
<dbReference type="InterPro" id="IPR027417">
    <property type="entry name" value="P-loop_NTPase"/>
</dbReference>
<feature type="region of interest" description="Disordered" evidence="12">
    <location>
        <begin position="658"/>
        <end position="681"/>
    </location>
</feature>
<keyword evidence="8 13" id="KW-1133">Transmembrane helix</keyword>
<feature type="transmembrane region" description="Helical" evidence="13">
    <location>
        <begin position="33"/>
        <end position="52"/>
    </location>
</feature>
<proteinExistence type="inferred from homology"/>
<evidence type="ECO:0000256" key="1">
    <source>
        <dbReference type="ARBA" id="ARBA00004651"/>
    </source>
</evidence>
<evidence type="ECO:0000256" key="3">
    <source>
        <dbReference type="ARBA" id="ARBA00022448"/>
    </source>
</evidence>
<evidence type="ECO:0000256" key="12">
    <source>
        <dbReference type="SAM" id="MobiDB-lite"/>
    </source>
</evidence>
<dbReference type="InterPro" id="IPR017871">
    <property type="entry name" value="ABC_transporter-like_CS"/>
</dbReference>
<dbReference type="InterPro" id="IPR036640">
    <property type="entry name" value="ABC1_TM_sf"/>
</dbReference>
<evidence type="ECO:0000256" key="4">
    <source>
        <dbReference type="ARBA" id="ARBA00022692"/>
    </source>
</evidence>
<feature type="transmembrane region" description="Helical" evidence="13">
    <location>
        <begin position="166"/>
        <end position="185"/>
    </location>
</feature>
<keyword evidence="6" id="KW-0547">Nucleotide-binding</keyword>
<dbReference type="InterPro" id="IPR011527">
    <property type="entry name" value="ABC1_TM_dom"/>
</dbReference>
<dbReference type="Gene3D" id="3.40.50.300">
    <property type="entry name" value="P-loop containing nucleotide triphosphate hydrolases"/>
    <property type="match status" value="2"/>
</dbReference>
<feature type="transmembrane region" description="Helical" evidence="13">
    <location>
        <begin position="460"/>
        <end position="478"/>
    </location>
</feature>
<reference evidence="16" key="2">
    <citation type="submission" date="2025-09" db="UniProtKB">
        <authorList>
            <consortium name="Ensembl"/>
        </authorList>
    </citation>
    <scope>IDENTIFICATION</scope>
</reference>
<dbReference type="InterPro" id="IPR000388">
    <property type="entry name" value="ABCC8/9"/>
</dbReference>
<feature type="transmembrane region" description="Helical" evidence="13">
    <location>
        <begin position="73"/>
        <end position="94"/>
    </location>
</feature>
<dbReference type="PROSITE" id="PS00211">
    <property type="entry name" value="ABC_TRANSPORTER_1"/>
    <property type="match status" value="2"/>
</dbReference>
<dbReference type="PANTHER" id="PTHR24223:SF187">
    <property type="entry name" value="ATP-BINDING CASSETTE SUB-FAMILY C MEMBER 8"/>
    <property type="match status" value="1"/>
</dbReference>
<dbReference type="GO" id="GO:0008281">
    <property type="term" value="F:sulfonylurea receptor activity"/>
    <property type="evidence" value="ECO:0007669"/>
    <property type="project" value="InterPro"/>
</dbReference>
<accession>A0A8C7BQI0</accession>
<feature type="transmembrane region" description="Helical" evidence="13">
    <location>
        <begin position="1193"/>
        <end position="1212"/>
    </location>
</feature>
<evidence type="ECO:0000313" key="16">
    <source>
        <dbReference type="Ensembl" id="ENSNVIP00000025861.1"/>
    </source>
</evidence>
<dbReference type="GO" id="GO:0071805">
    <property type="term" value="P:potassium ion transmembrane transport"/>
    <property type="evidence" value="ECO:0007669"/>
    <property type="project" value="UniProtKB-ARBA"/>
</dbReference>
<dbReference type="Proteomes" id="UP000694425">
    <property type="component" value="Unplaced"/>
</dbReference>
<feature type="transmembrane region" description="Helical" evidence="13">
    <location>
        <begin position="430"/>
        <end position="454"/>
    </location>
</feature>
<evidence type="ECO:0000256" key="8">
    <source>
        <dbReference type="ARBA" id="ARBA00022989"/>
    </source>
</evidence>
<feature type="transmembrane region" description="Helical" evidence="13">
    <location>
        <begin position="136"/>
        <end position="154"/>
    </location>
</feature>
<evidence type="ECO:0000259" key="14">
    <source>
        <dbReference type="PROSITE" id="PS50893"/>
    </source>
</evidence>
<dbReference type="FunFam" id="1.20.1560.10:FF:000006">
    <property type="entry name" value="ATP-binding cassette, sub-family C (CFTR/MRP), member 9"/>
    <property type="match status" value="1"/>
</dbReference>
<keyword evidence="4 13" id="KW-0812">Transmembrane</keyword>
<organism evidence="16 17">
    <name type="scientific">Neovison vison</name>
    <name type="common">American mink</name>
    <name type="synonym">Mustela vison</name>
    <dbReference type="NCBI Taxonomy" id="452646"/>
    <lineage>
        <taxon>Eukaryota</taxon>
        <taxon>Metazoa</taxon>
        <taxon>Chordata</taxon>
        <taxon>Craniata</taxon>
        <taxon>Vertebrata</taxon>
        <taxon>Euteleostomi</taxon>
        <taxon>Mammalia</taxon>
        <taxon>Eutheria</taxon>
        <taxon>Laurasiatheria</taxon>
        <taxon>Carnivora</taxon>
        <taxon>Caniformia</taxon>
        <taxon>Musteloidea</taxon>
        <taxon>Mustelidae</taxon>
        <taxon>Mustelinae</taxon>
        <taxon>Neogale</taxon>
    </lineage>
</organism>
<feature type="transmembrane region" description="Helical" evidence="13">
    <location>
        <begin position="1068"/>
        <end position="1093"/>
    </location>
</feature>
<name>A0A8C7BQI0_NEOVI</name>
<comment type="subcellular location">
    <subcellularLocation>
        <location evidence="1">Cell membrane</location>
        <topology evidence="1">Multi-pass membrane protein</topology>
    </subcellularLocation>
</comment>
<feature type="transmembrane region" description="Helical" evidence="13">
    <location>
        <begin position="536"/>
        <end position="559"/>
    </location>
</feature>